<keyword evidence="11" id="KW-1185">Reference proteome</keyword>
<evidence type="ECO:0000256" key="5">
    <source>
        <dbReference type="ARBA" id="ARBA00022970"/>
    </source>
</evidence>
<evidence type="ECO:0000313" key="11">
    <source>
        <dbReference type="Proteomes" id="UP000549765"/>
    </source>
</evidence>
<feature type="transmembrane region" description="Helical" evidence="8">
    <location>
        <begin position="95"/>
        <end position="117"/>
    </location>
</feature>
<keyword evidence="4 8" id="KW-0812">Transmembrane</keyword>
<accession>A0A7X6S2I3</accession>
<evidence type="ECO:0000259" key="9">
    <source>
        <dbReference type="Pfam" id="PF00324"/>
    </source>
</evidence>
<dbReference type="GO" id="GO:0055085">
    <property type="term" value="P:transmembrane transport"/>
    <property type="evidence" value="ECO:0007669"/>
    <property type="project" value="InterPro"/>
</dbReference>
<reference evidence="10 11" key="1">
    <citation type="submission" date="2020-04" db="EMBL/GenBank/DDBJ databases">
        <title>MicrobeNet Type strains.</title>
        <authorList>
            <person name="Nicholson A.C."/>
        </authorList>
    </citation>
    <scope>NUCLEOTIDE SEQUENCE [LARGE SCALE GENOMIC DNA]</scope>
    <source>
        <strain evidence="10 11">CCUG 61472</strain>
    </source>
</reference>
<evidence type="ECO:0000313" key="10">
    <source>
        <dbReference type="EMBL" id="NKZ24094.1"/>
    </source>
</evidence>
<evidence type="ECO:0000256" key="2">
    <source>
        <dbReference type="ARBA" id="ARBA00022448"/>
    </source>
</evidence>
<dbReference type="Pfam" id="PF00324">
    <property type="entry name" value="AA_permease"/>
    <property type="match status" value="1"/>
</dbReference>
<dbReference type="PANTHER" id="PTHR43495:SF6">
    <property type="entry name" value="THREONINE_SERINE TRANSPORTER YBXG-RELATED"/>
    <property type="match status" value="1"/>
</dbReference>
<dbReference type="PIRSF" id="PIRSF006060">
    <property type="entry name" value="AA_transporter"/>
    <property type="match status" value="1"/>
</dbReference>
<feature type="transmembrane region" description="Helical" evidence="8">
    <location>
        <begin position="404"/>
        <end position="425"/>
    </location>
</feature>
<keyword evidence="7 8" id="KW-0472">Membrane</keyword>
<name>A0A7X6S2I3_9LACO</name>
<evidence type="ECO:0000256" key="1">
    <source>
        <dbReference type="ARBA" id="ARBA00004651"/>
    </source>
</evidence>
<feature type="transmembrane region" description="Helical" evidence="8">
    <location>
        <begin position="329"/>
        <end position="347"/>
    </location>
</feature>
<dbReference type="FunFam" id="1.20.1740.10:FF:000001">
    <property type="entry name" value="Amino acid permease"/>
    <property type="match status" value="1"/>
</dbReference>
<evidence type="ECO:0000256" key="6">
    <source>
        <dbReference type="ARBA" id="ARBA00022989"/>
    </source>
</evidence>
<keyword evidence="2" id="KW-0813">Transport</keyword>
<feature type="domain" description="Amino acid permease/ SLC12A" evidence="9">
    <location>
        <begin position="14"/>
        <end position="452"/>
    </location>
</feature>
<dbReference type="PROSITE" id="PS00218">
    <property type="entry name" value="AMINO_ACID_PERMEASE_1"/>
    <property type="match status" value="1"/>
</dbReference>
<keyword evidence="3" id="KW-1003">Cell membrane</keyword>
<dbReference type="EMBL" id="JAAXPN010000003">
    <property type="protein sequence ID" value="NKZ24094.1"/>
    <property type="molecule type" value="Genomic_DNA"/>
</dbReference>
<feature type="transmembrane region" description="Helical" evidence="8">
    <location>
        <begin position="195"/>
        <end position="217"/>
    </location>
</feature>
<dbReference type="InterPro" id="IPR004841">
    <property type="entry name" value="AA-permease/SLC12A_dom"/>
</dbReference>
<feature type="transmembrane region" description="Helical" evidence="8">
    <location>
        <begin position="238"/>
        <end position="257"/>
    </location>
</feature>
<sequence>MAEKHLKRELASRHMQMIALGGTIGVGLFMGAAATIKWTGPSVLLAYAFAGLILYLVMRALGEMLYVNPTTGSFVNYANEYIHPLAGYLTAWSNIFQWLVVSISEVIAVGAYLHYWWPNFPTWTAGIVVIISLAAANLISVKAFGEMEFWFASIKVFTIIAMIILGLLVILLGFGNHWQPIGFSNLWSHGGFFTGGFKGFFFALSIIVASYQGIEIIGLTAGEAKDPKTAVVKSIHSIVFRILIFYIGAIFVIVTIYPWNQLSALGSPFVQTFTKVGITFAAGLINFVMLTAAMSGCNSGIFSSSRMLYTLGMDNEISKKFTKVSRFNVPYIAVIVMALGMLIGLVLNELAPMFLHSNTNVFVVVYSSSVLPGMVPWFVILLSDLKFRRANPDLMKQHPFKMPFFPITNYFALIALIIILGFMLVNPETRISVIVGIVVLAVLTVVFWLKEVVKRNNKATANSILESKN</sequence>
<evidence type="ECO:0000256" key="3">
    <source>
        <dbReference type="ARBA" id="ARBA00022475"/>
    </source>
</evidence>
<dbReference type="Proteomes" id="UP000549765">
    <property type="component" value="Unassembled WGS sequence"/>
</dbReference>
<feature type="transmembrane region" description="Helical" evidence="8">
    <location>
        <begin position="123"/>
        <end position="144"/>
    </location>
</feature>
<dbReference type="RefSeq" id="WP_168721888.1">
    <property type="nucleotide sequence ID" value="NZ_JAAXPN010000003.1"/>
</dbReference>
<keyword evidence="5" id="KW-0029">Amino-acid transport</keyword>
<evidence type="ECO:0000256" key="4">
    <source>
        <dbReference type="ARBA" id="ARBA00022692"/>
    </source>
</evidence>
<feature type="transmembrane region" description="Helical" evidence="8">
    <location>
        <begin position="431"/>
        <end position="449"/>
    </location>
</feature>
<feature type="transmembrane region" description="Helical" evidence="8">
    <location>
        <begin position="359"/>
        <end position="383"/>
    </location>
</feature>
<gene>
    <name evidence="10" type="ORF">HF964_04630</name>
</gene>
<dbReference type="GO" id="GO:0005886">
    <property type="term" value="C:plasma membrane"/>
    <property type="evidence" value="ECO:0007669"/>
    <property type="project" value="UniProtKB-SubCell"/>
</dbReference>
<dbReference type="Gene3D" id="1.20.1740.10">
    <property type="entry name" value="Amino acid/polyamine transporter I"/>
    <property type="match status" value="1"/>
</dbReference>
<dbReference type="GO" id="GO:0006865">
    <property type="term" value="P:amino acid transport"/>
    <property type="evidence" value="ECO:0007669"/>
    <property type="project" value="UniProtKB-KW"/>
</dbReference>
<proteinExistence type="predicted"/>
<evidence type="ECO:0000256" key="7">
    <source>
        <dbReference type="ARBA" id="ARBA00023136"/>
    </source>
</evidence>
<dbReference type="PANTHER" id="PTHR43495">
    <property type="entry name" value="GABA PERMEASE"/>
    <property type="match status" value="1"/>
</dbReference>
<dbReference type="InterPro" id="IPR004840">
    <property type="entry name" value="Amino_acid_permease_CS"/>
</dbReference>
<feature type="transmembrane region" description="Helical" evidence="8">
    <location>
        <begin position="156"/>
        <end position="175"/>
    </location>
</feature>
<comment type="caution">
    <text evidence="10">The sequence shown here is derived from an EMBL/GenBank/DDBJ whole genome shotgun (WGS) entry which is preliminary data.</text>
</comment>
<keyword evidence="6 8" id="KW-1133">Transmembrane helix</keyword>
<organism evidence="10 11">
    <name type="scientific">Periweissella fabalis</name>
    <dbReference type="NCBI Taxonomy" id="1070421"/>
    <lineage>
        <taxon>Bacteria</taxon>
        <taxon>Bacillati</taxon>
        <taxon>Bacillota</taxon>
        <taxon>Bacilli</taxon>
        <taxon>Lactobacillales</taxon>
        <taxon>Lactobacillaceae</taxon>
        <taxon>Periweissella</taxon>
    </lineage>
</organism>
<evidence type="ECO:0000256" key="8">
    <source>
        <dbReference type="SAM" id="Phobius"/>
    </source>
</evidence>
<dbReference type="AlphaFoldDB" id="A0A7X6S2I3"/>
<comment type="subcellular location">
    <subcellularLocation>
        <location evidence="1">Cell membrane</location>
        <topology evidence="1">Multi-pass membrane protein</topology>
    </subcellularLocation>
</comment>
<feature type="transmembrane region" description="Helical" evidence="8">
    <location>
        <begin position="277"/>
        <end position="297"/>
    </location>
</feature>
<feature type="transmembrane region" description="Helical" evidence="8">
    <location>
        <begin position="43"/>
        <end position="61"/>
    </location>
</feature>
<protein>
    <submittedName>
        <fullName evidence="10">Amino acid permease</fullName>
    </submittedName>
</protein>